<feature type="transmembrane region" description="Helical" evidence="1">
    <location>
        <begin position="139"/>
        <end position="158"/>
    </location>
</feature>
<dbReference type="Proteomes" id="UP000439903">
    <property type="component" value="Unassembled WGS sequence"/>
</dbReference>
<reference evidence="3 4" key="1">
    <citation type="journal article" date="2019" name="Environ. Microbiol.">
        <title>At the nexus of three kingdoms: the genome of the mycorrhizal fungus Gigaspora margarita provides insights into plant, endobacterial and fungal interactions.</title>
        <authorList>
            <person name="Venice F."/>
            <person name="Ghignone S."/>
            <person name="Salvioli di Fossalunga A."/>
            <person name="Amselem J."/>
            <person name="Novero M."/>
            <person name="Xianan X."/>
            <person name="Sedzielewska Toro K."/>
            <person name="Morin E."/>
            <person name="Lipzen A."/>
            <person name="Grigoriev I.V."/>
            <person name="Henrissat B."/>
            <person name="Martin F.M."/>
            <person name="Bonfante P."/>
        </authorList>
    </citation>
    <scope>NUCLEOTIDE SEQUENCE [LARGE SCALE GENOMIC DNA]</scope>
    <source>
        <strain evidence="3 4">BEG34</strain>
    </source>
</reference>
<sequence length="246" mass="27451">MADKCFVIGALLYPDYDLLDFNGTIRFLGSLESEQNLNVKIITISETGKKCNSASQCSNWADYSFDDCPEFDVLLIPGGKSYRKEIENSALIKFIDKWIPKVKYVLMVCSASAFVAKTGHLDCKKATSNKSEFDRIVEYGLVLTILSIQVIINVMLIFKLAKLLGPNVNWIKHGRWIVDGKFYSSGGVSAGMDMALAWISDVFGEKTAFKAAHRAEYVWNNNPALDPFSGMNFKENVGVLDFHSSK</sequence>
<dbReference type="Pfam" id="PF01965">
    <property type="entry name" value="DJ-1_PfpI"/>
    <property type="match status" value="1"/>
</dbReference>
<dbReference type="EMBL" id="WTPW01000416">
    <property type="protein sequence ID" value="KAF0513381.1"/>
    <property type="molecule type" value="Genomic_DNA"/>
</dbReference>
<evidence type="ECO:0000313" key="4">
    <source>
        <dbReference type="Proteomes" id="UP000439903"/>
    </source>
</evidence>
<dbReference type="PANTHER" id="PTHR43130">
    <property type="entry name" value="ARAC-FAMILY TRANSCRIPTIONAL REGULATOR"/>
    <property type="match status" value="1"/>
</dbReference>
<dbReference type="OrthoDB" id="543156at2759"/>
<keyword evidence="1" id="KW-0812">Transmembrane</keyword>
<gene>
    <name evidence="3" type="ORF">F8M41_017795</name>
</gene>
<dbReference type="AlphaFoldDB" id="A0A8H4AMN3"/>
<evidence type="ECO:0000313" key="3">
    <source>
        <dbReference type="EMBL" id="KAF0513381.1"/>
    </source>
</evidence>
<keyword evidence="4" id="KW-1185">Reference proteome</keyword>
<keyword evidence="1" id="KW-0472">Membrane</keyword>
<dbReference type="Gene3D" id="3.40.50.880">
    <property type="match status" value="1"/>
</dbReference>
<dbReference type="CDD" id="cd03139">
    <property type="entry name" value="GATase1_PfpI_2"/>
    <property type="match status" value="1"/>
</dbReference>
<organism evidence="3 4">
    <name type="scientific">Gigaspora margarita</name>
    <dbReference type="NCBI Taxonomy" id="4874"/>
    <lineage>
        <taxon>Eukaryota</taxon>
        <taxon>Fungi</taxon>
        <taxon>Fungi incertae sedis</taxon>
        <taxon>Mucoromycota</taxon>
        <taxon>Glomeromycotina</taxon>
        <taxon>Glomeromycetes</taxon>
        <taxon>Diversisporales</taxon>
        <taxon>Gigasporaceae</taxon>
        <taxon>Gigaspora</taxon>
    </lineage>
</organism>
<comment type="caution">
    <text evidence="3">The sequence shown here is derived from an EMBL/GenBank/DDBJ whole genome shotgun (WGS) entry which is preliminary data.</text>
</comment>
<dbReference type="InterPro" id="IPR002818">
    <property type="entry name" value="DJ-1/PfpI"/>
</dbReference>
<proteinExistence type="predicted"/>
<keyword evidence="1" id="KW-1133">Transmembrane helix</keyword>
<dbReference type="InterPro" id="IPR052158">
    <property type="entry name" value="INH-QAR"/>
</dbReference>
<dbReference type="SUPFAM" id="SSF52317">
    <property type="entry name" value="Class I glutamine amidotransferase-like"/>
    <property type="match status" value="1"/>
</dbReference>
<feature type="domain" description="DJ-1/PfpI" evidence="2">
    <location>
        <begin position="36"/>
        <end position="197"/>
    </location>
</feature>
<protein>
    <submittedName>
        <fullName evidence="3">DJ-1/PfpI family protein</fullName>
    </submittedName>
</protein>
<name>A0A8H4AMN3_GIGMA</name>
<dbReference type="PANTHER" id="PTHR43130:SF15">
    <property type="entry name" value="THIJ_PFPI FAMILY PROTEIN (AFU_ORTHOLOGUE AFUA_5G14240)"/>
    <property type="match status" value="1"/>
</dbReference>
<dbReference type="InterPro" id="IPR029062">
    <property type="entry name" value="Class_I_gatase-like"/>
</dbReference>
<evidence type="ECO:0000259" key="2">
    <source>
        <dbReference type="Pfam" id="PF01965"/>
    </source>
</evidence>
<accession>A0A8H4AMN3</accession>
<evidence type="ECO:0000256" key="1">
    <source>
        <dbReference type="SAM" id="Phobius"/>
    </source>
</evidence>